<protein>
    <submittedName>
        <fullName evidence="1">Uncharacterized protein</fullName>
    </submittedName>
</protein>
<reference evidence="1 2" key="1">
    <citation type="journal article" date="2011" name="Front. Microbiol.">
        <title>Genomic signatures of strain selection and enhancement in Bacillus atrophaeus var. globigii, a historical biowarfare simulant.</title>
        <authorList>
            <person name="Gibbons H.S."/>
            <person name="Broomall S.M."/>
            <person name="McNew L.A."/>
            <person name="Daligault H."/>
            <person name="Chapman C."/>
            <person name="Bruce D."/>
            <person name="Karavis M."/>
            <person name="Krepps M."/>
            <person name="McGregor P.A."/>
            <person name="Hong C."/>
            <person name="Park K.H."/>
            <person name="Akmal A."/>
            <person name="Feldman A."/>
            <person name="Lin J.S."/>
            <person name="Chang W.E."/>
            <person name="Higgs B.W."/>
            <person name="Demirev P."/>
            <person name="Lindquist J."/>
            <person name="Liem A."/>
            <person name="Fochler E."/>
            <person name="Read T.D."/>
            <person name="Tapia R."/>
            <person name="Johnson S."/>
            <person name="Bishop-Lilly K.A."/>
            <person name="Detter C."/>
            <person name="Han C."/>
            <person name="Sozhamannan S."/>
            <person name="Rosenzweig C.N."/>
            <person name="Skowronski E.W."/>
        </authorList>
    </citation>
    <scope>NUCLEOTIDE SEQUENCE [LARGE SCALE GENOMIC DNA]</scope>
    <source>
        <strain evidence="1 2">CL-SP19</strain>
    </source>
</reference>
<dbReference type="Proteomes" id="UP000287908">
    <property type="component" value="Unassembled WGS sequence"/>
</dbReference>
<proteinExistence type="predicted"/>
<gene>
    <name evidence="1" type="ORF">CWI81_01875</name>
</gene>
<keyword evidence="2" id="KW-1185">Reference proteome</keyword>
<sequence>MDRRASMTHQRGQTLMLMAVAVFLMVLLLIAATRMGEHARRQWYMQSVADNAAHSGAVLMARQLNLSAILNRALIGNQVAMGQWVGLASWMAMITRFGKNASWVIGLIPGLQAAAIKLNSIVGKAEQMTDKSVQVLLYFHSGVIKAISLAQVGLETSMIVETPFSVHKVIEQHDEKLEASLYQGGSIAPFPGLWWRFTDSHSTRNKKSSEFFKQLTLKSRDPFTTRRTYRWGSIKLLKLEKAGGNELQSMPGGRWNWNALDSLAVHAYLPNPLGWGWEVVKAAGWGARAAYSKYRRSRWYHKSYGNAFKVNKWVSRTGWNAMRSFRVQTLPFSYLRLREGNPYGAHAIVVKISDPETQQVTHARAEVHFSRPLSIFPRGDRKQEKANLFNALWEPKLVPLTATDKVTIAAREIVIDD</sequence>
<dbReference type="AlphaFoldDB" id="A0A432ZH53"/>
<evidence type="ECO:0000313" key="1">
    <source>
        <dbReference type="EMBL" id="RUO77259.1"/>
    </source>
</evidence>
<name>A0A432ZH53_9GAMM</name>
<dbReference type="EMBL" id="PIQF01000001">
    <property type="protein sequence ID" value="RUO77259.1"/>
    <property type="molecule type" value="Genomic_DNA"/>
</dbReference>
<evidence type="ECO:0000313" key="2">
    <source>
        <dbReference type="Proteomes" id="UP000287908"/>
    </source>
</evidence>
<comment type="caution">
    <text evidence="1">The sequence shown here is derived from an EMBL/GenBank/DDBJ whole genome shotgun (WGS) entry which is preliminary data.</text>
</comment>
<organism evidence="1 2">
    <name type="scientific">Idiomarina seosinensis</name>
    <dbReference type="NCBI Taxonomy" id="281739"/>
    <lineage>
        <taxon>Bacteria</taxon>
        <taxon>Pseudomonadati</taxon>
        <taxon>Pseudomonadota</taxon>
        <taxon>Gammaproteobacteria</taxon>
        <taxon>Alteromonadales</taxon>
        <taxon>Idiomarinaceae</taxon>
        <taxon>Idiomarina</taxon>
    </lineage>
</organism>
<accession>A0A432ZH53</accession>